<name>A0A918RER7_9ACTN</name>
<feature type="transmembrane region" description="Helical" evidence="1">
    <location>
        <begin position="82"/>
        <end position="100"/>
    </location>
</feature>
<evidence type="ECO:0000256" key="1">
    <source>
        <dbReference type="SAM" id="Phobius"/>
    </source>
</evidence>
<proteinExistence type="predicted"/>
<evidence type="ECO:0000313" key="2">
    <source>
        <dbReference type="EMBL" id="GGZ97231.1"/>
    </source>
</evidence>
<sequence>MIVTPSGCERACEPAYDSGMITLSLDPTSEGFATGQTLGALLATGTVMAVLWFATRAWRRGPVPTGAMDAERASAVALRRGNVVRALLLVFAAAGLVRAFTFQGEPSAAEVVSGVQDSTVQTPAEAAGTPQPQRAIGPAPEVGAYRLLTGEAAANYDELTAGKGTSGKRWYYDGPAGGPVDVVLQINAVEWDARLAESKRSNTITQELNSLFAGARATEVTDFEAGPWGGRLSCGFLPSAGDRIVCAWADAATSGQVALADEKNLSEAASIALQFRTASEKRT</sequence>
<gene>
    <name evidence="2" type="ORF">GCM10010371_66380</name>
</gene>
<dbReference type="EMBL" id="BMVX01000044">
    <property type="protein sequence ID" value="GGZ97231.1"/>
    <property type="molecule type" value="Genomic_DNA"/>
</dbReference>
<evidence type="ECO:0000313" key="3">
    <source>
        <dbReference type="Proteomes" id="UP000634660"/>
    </source>
</evidence>
<protein>
    <submittedName>
        <fullName evidence="2">Uncharacterized protein</fullName>
    </submittedName>
</protein>
<reference evidence="2" key="2">
    <citation type="submission" date="2020-09" db="EMBL/GenBank/DDBJ databases">
        <authorList>
            <person name="Sun Q."/>
            <person name="Ohkuma M."/>
        </authorList>
    </citation>
    <scope>NUCLEOTIDE SEQUENCE</scope>
    <source>
        <strain evidence="2">JCM 4834</strain>
    </source>
</reference>
<keyword evidence="1" id="KW-1133">Transmembrane helix</keyword>
<keyword evidence="1" id="KW-0812">Transmembrane</keyword>
<reference evidence="2" key="1">
    <citation type="journal article" date="2014" name="Int. J. Syst. Evol. Microbiol.">
        <title>Complete genome sequence of Corynebacterium casei LMG S-19264T (=DSM 44701T), isolated from a smear-ripened cheese.</title>
        <authorList>
            <consortium name="US DOE Joint Genome Institute (JGI-PGF)"/>
            <person name="Walter F."/>
            <person name="Albersmeier A."/>
            <person name="Kalinowski J."/>
            <person name="Ruckert C."/>
        </authorList>
    </citation>
    <scope>NUCLEOTIDE SEQUENCE</scope>
    <source>
        <strain evidence="2">JCM 4834</strain>
    </source>
</reference>
<organism evidence="2 3">
    <name type="scientific">Streptomyces subrutilus</name>
    <dbReference type="NCBI Taxonomy" id="36818"/>
    <lineage>
        <taxon>Bacteria</taxon>
        <taxon>Bacillati</taxon>
        <taxon>Actinomycetota</taxon>
        <taxon>Actinomycetes</taxon>
        <taxon>Kitasatosporales</taxon>
        <taxon>Streptomycetaceae</taxon>
        <taxon>Streptomyces</taxon>
    </lineage>
</organism>
<comment type="caution">
    <text evidence="2">The sequence shown here is derived from an EMBL/GenBank/DDBJ whole genome shotgun (WGS) entry which is preliminary data.</text>
</comment>
<keyword evidence="1" id="KW-0472">Membrane</keyword>
<accession>A0A918RER7</accession>
<feature type="transmembrane region" description="Helical" evidence="1">
    <location>
        <begin position="33"/>
        <end position="54"/>
    </location>
</feature>
<dbReference type="AlphaFoldDB" id="A0A918RER7"/>
<dbReference type="Proteomes" id="UP000634660">
    <property type="component" value="Unassembled WGS sequence"/>
</dbReference>